<dbReference type="Pfam" id="PF20282">
    <property type="entry name" value="CTD6"/>
    <property type="match status" value="1"/>
</dbReference>
<evidence type="ECO:0000259" key="1">
    <source>
        <dbReference type="Pfam" id="PF04471"/>
    </source>
</evidence>
<keyword evidence="3" id="KW-0255">Endonuclease</keyword>
<accession>A0ABT5LBD1</accession>
<dbReference type="Pfam" id="PF04471">
    <property type="entry name" value="Mrr_cat"/>
    <property type="match status" value="1"/>
</dbReference>
<evidence type="ECO:0000313" key="3">
    <source>
        <dbReference type="EMBL" id="MDC9588368.1"/>
    </source>
</evidence>
<keyword evidence="4" id="KW-1185">Reference proteome</keyword>
<comment type="caution">
    <text evidence="3">The sequence shown here is derived from an EMBL/GenBank/DDBJ whole genome shotgun (WGS) entry which is preliminary data.</text>
</comment>
<dbReference type="InterPro" id="IPR007560">
    <property type="entry name" value="Restrct_endonuc_IV_Mrr"/>
</dbReference>
<sequence length="376" mass="42418">MVVEEIKQGLGSTLSELSVPTPWPGANARLLGLGVGLPIAPLVRLAQFSAAEFERFTLEWASDYLAKQQYVNEVQQRGGAGDKGRDIVVWLDPVDVLPRRWYLYQCKHYDANLGLPKAGVEIAKVIFYTFSGDYTAPEEYYFVTHKGVTSPFQDLLDTPEKLKQAILSGWTTYAKAITSKHDIPLTIELRSYIETFDFSIFRAKQPHDLLEEHRKTSFHLTIFGAPLIERDPPEAPPSAVDPIETVYIQQLYAVISNDIANPVRTFSDFENSISHVKLFERSRITFYCAEGLKELARDQMANQTFFNTLLGEFNDGLYYTYSDHEGTPLVRLKSTVKAAQTLQLGAHPLAVHVTSKDREGICHQLANDKVIDWCNP</sequence>
<reference evidence="3 4" key="1">
    <citation type="submission" date="2023-02" db="EMBL/GenBank/DDBJ databases">
        <title>Entomopathogenic bacteria.</title>
        <authorList>
            <person name="Machado R.A."/>
        </authorList>
    </citation>
    <scope>NUCLEOTIDE SEQUENCE [LARGE SCALE GENOMIC DNA]</scope>
    <source>
        <strain evidence="3 4">XENO-10</strain>
    </source>
</reference>
<dbReference type="GO" id="GO:0016787">
    <property type="term" value="F:hydrolase activity"/>
    <property type="evidence" value="ECO:0007669"/>
    <property type="project" value="UniProtKB-KW"/>
</dbReference>
<dbReference type="EC" id="3.1.21.-" evidence="3"/>
<feature type="domain" description="ABC-three component systems C-terminal" evidence="2">
    <location>
        <begin position="244"/>
        <end position="373"/>
    </location>
</feature>
<dbReference type="RefSeq" id="WP_273553742.1">
    <property type="nucleotide sequence ID" value="NZ_JAQRFI010000005.1"/>
</dbReference>
<feature type="domain" description="Restriction endonuclease type IV Mrr" evidence="1">
    <location>
        <begin position="46"/>
        <end position="116"/>
    </location>
</feature>
<gene>
    <name evidence="3" type="ORF">PSI23_03315</name>
</gene>
<proteinExistence type="predicted"/>
<evidence type="ECO:0000313" key="4">
    <source>
        <dbReference type="Proteomes" id="UP001217178"/>
    </source>
</evidence>
<organism evidence="3 4">
    <name type="scientific">Xenorhabdus yunnanensis</name>
    <dbReference type="NCBI Taxonomy" id="3025878"/>
    <lineage>
        <taxon>Bacteria</taxon>
        <taxon>Pseudomonadati</taxon>
        <taxon>Pseudomonadota</taxon>
        <taxon>Gammaproteobacteria</taxon>
        <taxon>Enterobacterales</taxon>
        <taxon>Morganellaceae</taxon>
        <taxon>Xenorhabdus</taxon>
    </lineage>
</organism>
<dbReference type="InterPro" id="IPR046914">
    <property type="entry name" value="ABC-3C_CTD6"/>
</dbReference>
<dbReference type="GO" id="GO:0004519">
    <property type="term" value="F:endonuclease activity"/>
    <property type="evidence" value="ECO:0007669"/>
    <property type="project" value="UniProtKB-KW"/>
</dbReference>
<keyword evidence="3" id="KW-0540">Nuclease</keyword>
<protein>
    <submittedName>
        <fullName evidence="3">Restriction endonuclease</fullName>
        <ecNumber evidence="3">3.1.21.-</ecNumber>
    </submittedName>
</protein>
<dbReference type="Proteomes" id="UP001217178">
    <property type="component" value="Unassembled WGS sequence"/>
</dbReference>
<name>A0ABT5LBD1_9GAMM</name>
<dbReference type="EMBL" id="JAQRFI010000005">
    <property type="protein sequence ID" value="MDC9588368.1"/>
    <property type="molecule type" value="Genomic_DNA"/>
</dbReference>
<keyword evidence="3" id="KW-0378">Hydrolase</keyword>
<evidence type="ECO:0000259" key="2">
    <source>
        <dbReference type="Pfam" id="PF20282"/>
    </source>
</evidence>